<proteinExistence type="predicted"/>
<sequence>MGRNNMRIGVSRWLIIFIFFGRLFATSLIPASIEEMTRRSSLILTGVVRSISISENPDNGMIFRTIEIEPDWVLKGEIRKGQTVYIYALGGKLKGMTMKVPGAPEFTVGEKVLVFLKKDRQNRWRVFGMAEGKFSLVDTRRGVRAVRALDEINFVEPKGERVTFKSEYPFDELIGIVLSQLRK</sequence>
<protein>
    <submittedName>
        <fullName evidence="2">Uncharacterized protein</fullName>
    </submittedName>
</protein>
<accession>A0A660SE75</accession>
<reference evidence="2 3" key="1">
    <citation type="submission" date="2018-06" db="EMBL/GenBank/DDBJ databases">
        <title>Extensive metabolic versatility and redundancy in microbially diverse, dynamic hydrothermal sediments.</title>
        <authorList>
            <person name="Dombrowski N."/>
            <person name="Teske A."/>
            <person name="Baker B.J."/>
        </authorList>
    </citation>
    <scope>NUCLEOTIDE SEQUENCE [LARGE SCALE GENOMIC DNA]</scope>
    <source>
        <strain evidence="2">B36_G15</strain>
    </source>
</reference>
<comment type="caution">
    <text evidence="2">The sequence shown here is derived from an EMBL/GenBank/DDBJ whole genome shotgun (WGS) entry which is preliminary data.</text>
</comment>
<organism evidence="2 3">
    <name type="scientific">candidate division WOR-3 bacterium</name>
    <dbReference type="NCBI Taxonomy" id="2052148"/>
    <lineage>
        <taxon>Bacteria</taxon>
        <taxon>Bacteria division WOR-3</taxon>
    </lineage>
</organism>
<dbReference type="EMBL" id="QNBE01000179">
    <property type="protein sequence ID" value="RKX68301.1"/>
    <property type="molecule type" value="Genomic_DNA"/>
</dbReference>
<evidence type="ECO:0000313" key="2">
    <source>
        <dbReference type="EMBL" id="RKX68301.1"/>
    </source>
</evidence>
<dbReference type="AlphaFoldDB" id="A0A660SE75"/>
<name>A0A660SE75_UNCW3</name>
<dbReference type="Proteomes" id="UP000268469">
    <property type="component" value="Unassembled WGS sequence"/>
</dbReference>
<gene>
    <name evidence="2" type="ORF">DRP53_11010</name>
</gene>
<feature type="transmembrane region" description="Helical" evidence="1">
    <location>
        <begin position="12"/>
        <end position="33"/>
    </location>
</feature>
<keyword evidence="1" id="KW-1133">Transmembrane helix</keyword>
<keyword evidence="1" id="KW-0472">Membrane</keyword>
<evidence type="ECO:0000256" key="1">
    <source>
        <dbReference type="SAM" id="Phobius"/>
    </source>
</evidence>
<keyword evidence="1" id="KW-0812">Transmembrane</keyword>
<evidence type="ECO:0000313" key="3">
    <source>
        <dbReference type="Proteomes" id="UP000268469"/>
    </source>
</evidence>